<organism evidence="1">
    <name type="scientific">bioreactor metagenome</name>
    <dbReference type="NCBI Taxonomy" id="1076179"/>
    <lineage>
        <taxon>unclassified sequences</taxon>
        <taxon>metagenomes</taxon>
        <taxon>ecological metagenomes</taxon>
    </lineage>
</organism>
<gene>
    <name evidence="1" type="ORF">SDC9_47093</name>
</gene>
<dbReference type="EMBL" id="VSSQ01000757">
    <property type="protein sequence ID" value="MPM00860.1"/>
    <property type="molecule type" value="Genomic_DNA"/>
</dbReference>
<sequence length="114" mass="11886">MGNLGKLFQVAQSGVRIADRLDEESLGLSLDGLPYLCKIGNINECGGDAPLGECVGKEVVRTPVDGLGTYDVLAMLGQIENGQGDCCRSACSCQCSNSPFKGGNTRFKNILGGV</sequence>
<evidence type="ECO:0000313" key="1">
    <source>
        <dbReference type="EMBL" id="MPM00860.1"/>
    </source>
</evidence>
<comment type="caution">
    <text evidence="1">The sequence shown here is derived from an EMBL/GenBank/DDBJ whole genome shotgun (WGS) entry which is preliminary data.</text>
</comment>
<dbReference type="AlphaFoldDB" id="A0A644WAN5"/>
<protein>
    <submittedName>
        <fullName evidence="1">Uncharacterized protein</fullName>
    </submittedName>
</protein>
<reference evidence="1" key="1">
    <citation type="submission" date="2019-08" db="EMBL/GenBank/DDBJ databases">
        <authorList>
            <person name="Kucharzyk K."/>
            <person name="Murdoch R.W."/>
            <person name="Higgins S."/>
            <person name="Loffler F."/>
        </authorList>
    </citation>
    <scope>NUCLEOTIDE SEQUENCE</scope>
</reference>
<name>A0A644WAN5_9ZZZZ</name>
<proteinExistence type="predicted"/>
<accession>A0A644WAN5</accession>